<organism evidence="1 2">
    <name type="scientific">Theobroma cacao</name>
    <name type="common">Cacao</name>
    <name type="synonym">Cocoa</name>
    <dbReference type="NCBI Taxonomy" id="3641"/>
    <lineage>
        <taxon>Eukaryota</taxon>
        <taxon>Viridiplantae</taxon>
        <taxon>Streptophyta</taxon>
        <taxon>Embryophyta</taxon>
        <taxon>Tracheophyta</taxon>
        <taxon>Spermatophyta</taxon>
        <taxon>Magnoliopsida</taxon>
        <taxon>eudicotyledons</taxon>
        <taxon>Gunneridae</taxon>
        <taxon>Pentapetalae</taxon>
        <taxon>rosids</taxon>
        <taxon>malvids</taxon>
        <taxon>Malvales</taxon>
        <taxon>Malvaceae</taxon>
        <taxon>Byttnerioideae</taxon>
        <taxon>Theobroma</taxon>
    </lineage>
</organism>
<dbReference type="HOGENOM" id="CLU_2113384_0_0_1"/>
<dbReference type="Gramene" id="EOY25984">
    <property type="protein sequence ID" value="EOY25984"/>
    <property type="gene ID" value="TCM_027368"/>
</dbReference>
<dbReference type="EMBL" id="CM001884">
    <property type="protein sequence ID" value="EOY25984.1"/>
    <property type="molecule type" value="Genomic_DNA"/>
</dbReference>
<evidence type="ECO:0000313" key="2">
    <source>
        <dbReference type="Proteomes" id="UP000026915"/>
    </source>
</evidence>
<dbReference type="AlphaFoldDB" id="A0A061GG12"/>
<sequence length="115" mass="12794">MEEEKQCQKYSDEPSTKPKFDLEAWTKAIGRPNSTQTHIYGFGTKVPTSRLLTPTAMSKFAFGPEAASPLLPPTPKLVGYQQLSFPITDEITIDRIKPLSTKLSTDHSIDILPTE</sequence>
<gene>
    <name evidence="1" type="ORF">TCM_027368</name>
</gene>
<keyword evidence="2" id="KW-1185">Reference proteome</keyword>
<protein>
    <submittedName>
        <fullName evidence="1">Uncharacterized protein</fullName>
    </submittedName>
</protein>
<evidence type="ECO:0000313" key="1">
    <source>
        <dbReference type="EMBL" id="EOY25984.1"/>
    </source>
</evidence>
<dbReference type="InParanoid" id="A0A061GG12"/>
<reference evidence="1 2" key="1">
    <citation type="journal article" date="2013" name="Genome Biol.">
        <title>The genome sequence of the most widely cultivated cacao type and its use to identify candidate genes regulating pod color.</title>
        <authorList>
            <person name="Motamayor J.C."/>
            <person name="Mockaitis K."/>
            <person name="Schmutz J."/>
            <person name="Haiminen N."/>
            <person name="Iii D.L."/>
            <person name="Cornejo O."/>
            <person name="Findley S.D."/>
            <person name="Zheng P."/>
            <person name="Utro F."/>
            <person name="Royaert S."/>
            <person name="Saski C."/>
            <person name="Jenkins J."/>
            <person name="Podicheti R."/>
            <person name="Zhao M."/>
            <person name="Scheffler B.E."/>
            <person name="Stack J.C."/>
            <person name="Feltus F.A."/>
            <person name="Mustiga G.M."/>
            <person name="Amores F."/>
            <person name="Phillips W."/>
            <person name="Marelli J.P."/>
            <person name="May G.D."/>
            <person name="Shapiro H."/>
            <person name="Ma J."/>
            <person name="Bustamante C.D."/>
            <person name="Schnell R.J."/>
            <person name="Main D."/>
            <person name="Gilbert D."/>
            <person name="Parida L."/>
            <person name="Kuhn D.N."/>
        </authorList>
    </citation>
    <scope>NUCLEOTIDE SEQUENCE [LARGE SCALE GENOMIC DNA]</scope>
    <source>
        <strain evidence="2">cv. Matina 1-6</strain>
    </source>
</reference>
<dbReference type="Proteomes" id="UP000026915">
    <property type="component" value="Chromosome 6"/>
</dbReference>
<name>A0A061GG12_THECC</name>
<proteinExistence type="predicted"/>
<accession>A0A061GG12</accession>